<proteinExistence type="inferred from homology"/>
<evidence type="ECO:0000259" key="3">
    <source>
        <dbReference type="PROSITE" id="PS01031"/>
    </source>
</evidence>
<dbReference type="InterPro" id="IPR008978">
    <property type="entry name" value="HSP20-like_chaperone"/>
</dbReference>
<evidence type="ECO:0000313" key="4">
    <source>
        <dbReference type="EMBL" id="RDI71993.1"/>
    </source>
</evidence>
<name>A0A1H0XPA7_9EURY</name>
<protein>
    <submittedName>
        <fullName evidence="5">HSP20 family protein</fullName>
    </submittedName>
    <submittedName>
        <fullName evidence="4">Hsp20/alpha crystallin family protein</fullName>
    </submittedName>
</protein>
<evidence type="ECO:0000256" key="1">
    <source>
        <dbReference type="PROSITE-ProRule" id="PRU00285"/>
    </source>
</evidence>
<reference evidence="4 7" key="3">
    <citation type="submission" date="2018-07" db="EMBL/GenBank/DDBJ databases">
        <title>Genome sequence of extremly halophilic archaeon Halopelagius longus strain BC12-B1.</title>
        <authorList>
            <person name="Zhang X."/>
        </authorList>
    </citation>
    <scope>NUCLEOTIDE SEQUENCE [LARGE SCALE GENOMIC DNA]</scope>
    <source>
        <strain evidence="4 7">BC12-B1</strain>
    </source>
</reference>
<dbReference type="RefSeq" id="WP_092531373.1">
    <property type="nucleotide sequence ID" value="NZ_FNKQ01000001.1"/>
</dbReference>
<dbReference type="GO" id="GO:0042026">
    <property type="term" value="P:protein refolding"/>
    <property type="evidence" value="ECO:0007669"/>
    <property type="project" value="TreeGrafter"/>
</dbReference>
<dbReference type="InterPro" id="IPR002068">
    <property type="entry name" value="A-crystallin/Hsp20_dom"/>
</dbReference>
<dbReference type="SUPFAM" id="SSF49764">
    <property type="entry name" value="HSP20-like chaperones"/>
    <property type="match status" value="1"/>
</dbReference>
<dbReference type="CDD" id="cd06464">
    <property type="entry name" value="ACD_sHsps-like"/>
    <property type="match status" value="1"/>
</dbReference>
<dbReference type="Proteomes" id="UP000199289">
    <property type="component" value="Unassembled WGS sequence"/>
</dbReference>
<comment type="similarity">
    <text evidence="1 2">Belongs to the small heat shock protein (HSP20) family.</text>
</comment>
<dbReference type="EMBL" id="QQST01000001">
    <property type="protein sequence ID" value="RDI71993.1"/>
    <property type="molecule type" value="Genomic_DNA"/>
</dbReference>
<dbReference type="Proteomes" id="UP000255421">
    <property type="component" value="Unassembled WGS sequence"/>
</dbReference>
<dbReference type="Pfam" id="PF00011">
    <property type="entry name" value="HSP20"/>
    <property type="match status" value="1"/>
</dbReference>
<gene>
    <name evidence="4" type="ORF">DWB78_09820</name>
    <name evidence="5" type="ORF">SAMN05216278_0068</name>
</gene>
<evidence type="ECO:0000256" key="2">
    <source>
        <dbReference type="RuleBase" id="RU003616"/>
    </source>
</evidence>
<evidence type="ECO:0000313" key="5">
    <source>
        <dbReference type="EMBL" id="SDQ04750.1"/>
    </source>
</evidence>
<dbReference type="OrthoDB" id="198277at2157"/>
<dbReference type="GO" id="GO:0051082">
    <property type="term" value="F:unfolded protein binding"/>
    <property type="evidence" value="ECO:0007669"/>
    <property type="project" value="TreeGrafter"/>
</dbReference>
<dbReference type="PROSITE" id="PS01031">
    <property type="entry name" value="SHSP"/>
    <property type="match status" value="1"/>
</dbReference>
<reference evidence="6" key="1">
    <citation type="submission" date="2016-10" db="EMBL/GenBank/DDBJ databases">
        <authorList>
            <person name="Varghese N."/>
            <person name="Submissions S."/>
        </authorList>
    </citation>
    <scope>NUCLEOTIDE SEQUENCE [LARGE SCALE GENOMIC DNA]</scope>
    <source>
        <strain evidence="6">CGMCC 1.12397</strain>
    </source>
</reference>
<sequence>MLPTTTSWTQGLDLPGRILSDGPFANRPDEGYELYEAEDEFVLSIDVPGFDPEEIDLRWHDGRLTVAAERVDEERNRKKTYHRSFRLPKRVTPEEAEASYHNGLLEVRLPIEGQMTRGTEIPIES</sequence>
<accession>A0A1H0XPA7</accession>
<dbReference type="GO" id="GO:0005737">
    <property type="term" value="C:cytoplasm"/>
    <property type="evidence" value="ECO:0007669"/>
    <property type="project" value="TreeGrafter"/>
</dbReference>
<dbReference type="PANTHER" id="PTHR45640:SF26">
    <property type="entry name" value="RE23625P"/>
    <property type="match status" value="1"/>
</dbReference>
<dbReference type="AlphaFoldDB" id="A0A1H0XPA7"/>
<keyword evidence="7" id="KW-1185">Reference proteome</keyword>
<evidence type="ECO:0000313" key="6">
    <source>
        <dbReference type="Proteomes" id="UP000199289"/>
    </source>
</evidence>
<dbReference type="Gene3D" id="2.60.40.790">
    <property type="match status" value="1"/>
</dbReference>
<evidence type="ECO:0000313" key="7">
    <source>
        <dbReference type="Proteomes" id="UP000255421"/>
    </source>
</evidence>
<feature type="domain" description="SHSP" evidence="3">
    <location>
        <begin position="23"/>
        <end position="125"/>
    </location>
</feature>
<dbReference type="GO" id="GO:0009408">
    <property type="term" value="P:response to heat"/>
    <property type="evidence" value="ECO:0007669"/>
    <property type="project" value="TreeGrafter"/>
</dbReference>
<dbReference type="InterPro" id="IPR001436">
    <property type="entry name" value="Alpha-crystallin/sHSP_animal"/>
</dbReference>
<dbReference type="PANTHER" id="PTHR45640">
    <property type="entry name" value="HEAT SHOCK PROTEIN HSP-12.2-RELATED"/>
    <property type="match status" value="1"/>
</dbReference>
<dbReference type="EMBL" id="FNKQ01000001">
    <property type="protein sequence ID" value="SDQ04750.1"/>
    <property type="molecule type" value="Genomic_DNA"/>
</dbReference>
<reference evidence="5" key="2">
    <citation type="submission" date="2016-10" db="EMBL/GenBank/DDBJ databases">
        <authorList>
            <person name="de Groot N.N."/>
        </authorList>
    </citation>
    <scope>NUCLEOTIDE SEQUENCE [LARGE SCALE GENOMIC DNA]</scope>
    <source>
        <strain evidence="5">CGMCC 1.12397</strain>
    </source>
</reference>
<organism evidence="5 6">
    <name type="scientific">Halopelagius longus</name>
    <dbReference type="NCBI Taxonomy" id="1236180"/>
    <lineage>
        <taxon>Archaea</taxon>
        <taxon>Methanobacteriati</taxon>
        <taxon>Methanobacteriota</taxon>
        <taxon>Stenosarchaea group</taxon>
        <taxon>Halobacteria</taxon>
        <taxon>Halobacteriales</taxon>
        <taxon>Haloferacaceae</taxon>
    </lineage>
</organism>